<feature type="region of interest" description="Disordered" evidence="1">
    <location>
        <begin position="74"/>
        <end position="242"/>
    </location>
</feature>
<gene>
    <name evidence="2" type="ORF">PCOR1329_LOCUS13775</name>
</gene>
<feature type="compositionally biased region" description="Basic and acidic residues" evidence="1">
    <location>
        <begin position="196"/>
        <end position="213"/>
    </location>
</feature>
<name>A0ABN9QSQ1_9DINO</name>
<organism evidence="2 3">
    <name type="scientific">Prorocentrum cordatum</name>
    <dbReference type="NCBI Taxonomy" id="2364126"/>
    <lineage>
        <taxon>Eukaryota</taxon>
        <taxon>Sar</taxon>
        <taxon>Alveolata</taxon>
        <taxon>Dinophyceae</taxon>
        <taxon>Prorocentrales</taxon>
        <taxon>Prorocentraceae</taxon>
        <taxon>Prorocentrum</taxon>
    </lineage>
</organism>
<keyword evidence="3" id="KW-1185">Reference proteome</keyword>
<feature type="region of interest" description="Disordered" evidence="1">
    <location>
        <begin position="1"/>
        <end position="20"/>
    </location>
</feature>
<sequence>MPNGVAPDSLDNEGPQPQRIMTSRMQVVRVDLKELGSSFNKSVIIDVPVRIEIRGVGPDTSAERRQLYRALLSGGAGGGGGGEGRGGGGGGGAARQPGAARNSQEQPEDRPGAARKSQRPEDRPCKQAKLEKSDQDLQDQVQVVPSSPEHPEQEAAGCGVGAPAAGSGAGPPGSSPPQPQSTAGVQLCGAGAQPADDGHRTVVDRKKVPRADLDLGTQPASAHGAKAAEAEAEAGTQSAVLRQPPDKVATQFAGAVSFSHVAKSMGIVLAGVGTRGNCIDIEVPQDTQEEY</sequence>
<feature type="compositionally biased region" description="Basic and acidic residues" evidence="1">
    <location>
        <begin position="107"/>
        <end position="135"/>
    </location>
</feature>
<evidence type="ECO:0000313" key="2">
    <source>
        <dbReference type="EMBL" id="CAK0808080.1"/>
    </source>
</evidence>
<protein>
    <submittedName>
        <fullName evidence="2">Uncharacterized protein</fullName>
    </submittedName>
</protein>
<reference evidence="2" key="1">
    <citation type="submission" date="2023-10" db="EMBL/GenBank/DDBJ databases">
        <authorList>
            <person name="Chen Y."/>
            <person name="Shah S."/>
            <person name="Dougan E. K."/>
            <person name="Thang M."/>
            <person name="Chan C."/>
        </authorList>
    </citation>
    <scope>NUCLEOTIDE SEQUENCE [LARGE SCALE GENOMIC DNA]</scope>
</reference>
<proteinExistence type="predicted"/>
<evidence type="ECO:0000313" key="3">
    <source>
        <dbReference type="Proteomes" id="UP001189429"/>
    </source>
</evidence>
<dbReference type="Proteomes" id="UP001189429">
    <property type="component" value="Unassembled WGS sequence"/>
</dbReference>
<comment type="caution">
    <text evidence="2">The sequence shown here is derived from an EMBL/GenBank/DDBJ whole genome shotgun (WGS) entry which is preliminary data.</text>
</comment>
<feature type="compositionally biased region" description="Low complexity" evidence="1">
    <location>
        <begin position="155"/>
        <end position="166"/>
    </location>
</feature>
<feature type="compositionally biased region" description="Gly residues" evidence="1">
    <location>
        <begin position="74"/>
        <end position="93"/>
    </location>
</feature>
<dbReference type="EMBL" id="CAUYUJ010004086">
    <property type="protein sequence ID" value="CAK0808080.1"/>
    <property type="molecule type" value="Genomic_DNA"/>
</dbReference>
<evidence type="ECO:0000256" key="1">
    <source>
        <dbReference type="SAM" id="MobiDB-lite"/>
    </source>
</evidence>
<accession>A0ABN9QSQ1</accession>